<sequence>MAERALISAVGGKAPAIDEGAFIAPASVVIGEVTVRGGASVWYGAVLRADYSPIELGAGSNIQDNSTVHSDPGFPVAIGERVSVGHNAVVHGCTIGDDCLIGMGATVLNGAVIGAGSLVAAQALVPQDMHVPPGSLVAGVPAKVRRPLTDEEREGVTLNATVYVELAKAHAAAHAEGHSRRELRGAHEFRMPETDATDSGSSGEPDNADVSDSTDNPGAGRDGDGTGRGGAPAE</sequence>
<evidence type="ECO:0000313" key="2">
    <source>
        <dbReference type="EMBL" id="GHH85015.1"/>
    </source>
</evidence>
<evidence type="ECO:0000256" key="1">
    <source>
        <dbReference type="SAM" id="MobiDB-lite"/>
    </source>
</evidence>
<protein>
    <recommendedName>
        <fullName evidence="4">Gamma carbonic anhydrase family protein</fullName>
    </recommendedName>
</protein>
<dbReference type="Proteomes" id="UP000603708">
    <property type="component" value="Unassembled WGS sequence"/>
</dbReference>
<dbReference type="InterPro" id="IPR050484">
    <property type="entry name" value="Transf_Hexapept/Carb_Anhydrase"/>
</dbReference>
<dbReference type="PANTHER" id="PTHR13061">
    <property type="entry name" value="DYNACTIN SUBUNIT P25"/>
    <property type="match status" value="1"/>
</dbReference>
<dbReference type="SUPFAM" id="SSF51161">
    <property type="entry name" value="Trimeric LpxA-like enzymes"/>
    <property type="match status" value="1"/>
</dbReference>
<dbReference type="CDD" id="cd04645">
    <property type="entry name" value="LbH_gamma_CA_like"/>
    <property type="match status" value="1"/>
</dbReference>
<evidence type="ECO:0000313" key="3">
    <source>
        <dbReference type="Proteomes" id="UP000603708"/>
    </source>
</evidence>
<reference evidence="2" key="2">
    <citation type="submission" date="2020-09" db="EMBL/GenBank/DDBJ databases">
        <authorList>
            <person name="Sun Q."/>
            <person name="Ohkuma M."/>
        </authorList>
    </citation>
    <scope>NUCLEOTIDE SEQUENCE</scope>
    <source>
        <strain evidence="2">JCM 5069</strain>
    </source>
</reference>
<dbReference type="PANTHER" id="PTHR13061:SF29">
    <property type="entry name" value="GAMMA CARBONIC ANHYDRASE-LIKE 1, MITOCHONDRIAL-RELATED"/>
    <property type="match status" value="1"/>
</dbReference>
<keyword evidence="3" id="KW-1185">Reference proteome</keyword>
<proteinExistence type="predicted"/>
<name>A0A919L4Z1_9ACTN</name>
<reference evidence="2" key="1">
    <citation type="journal article" date="2014" name="Int. J. Syst. Evol. Microbiol.">
        <title>Complete genome sequence of Corynebacterium casei LMG S-19264T (=DSM 44701T), isolated from a smear-ripened cheese.</title>
        <authorList>
            <consortium name="US DOE Joint Genome Institute (JGI-PGF)"/>
            <person name="Walter F."/>
            <person name="Albersmeier A."/>
            <person name="Kalinowski J."/>
            <person name="Ruckert C."/>
        </authorList>
    </citation>
    <scope>NUCLEOTIDE SEQUENCE</scope>
    <source>
        <strain evidence="2">JCM 5069</strain>
    </source>
</reference>
<dbReference type="InterPro" id="IPR011004">
    <property type="entry name" value="Trimer_LpxA-like_sf"/>
</dbReference>
<dbReference type="Pfam" id="PF00132">
    <property type="entry name" value="Hexapep"/>
    <property type="match status" value="1"/>
</dbReference>
<comment type="caution">
    <text evidence="2">The sequence shown here is derived from an EMBL/GenBank/DDBJ whole genome shotgun (WGS) entry which is preliminary data.</text>
</comment>
<dbReference type="InterPro" id="IPR001451">
    <property type="entry name" value="Hexapep"/>
</dbReference>
<feature type="compositionally biased region" description="Polar residues" evidence="1">
    <location>
        <begin position="197"/>
        <end position="216"/>
    </location>
</feature>
<dbReference type="Gene3D" id="2.160.10.10">
    <property type="entry name" value="Hexapeptide repeat proteins"/>
    <property type="match status" value="1"/>
</dbReference>
<evidence type="ECO:0008006" key="4">
    <source>
        <dbReference type="Google" id="ProtNLM"/>
    </source>
</evidence>
<feature type="compositionally biased region" description="Basic and acidic residues" evidence="1">
    <location>
        <begin position="173"/>
        <end position="193"/>
    </location>
</feature>
<dbReference type="AlphaFoldDB" id="A0A919L4Z1"/>
<dbReference type="InterPro" id="IPR047324">
    <property type="entry name" value="LbH_gamma_CA-like"/>
</dbReference>
<gene>
    <name evidence="2" type="ORF">GCM10018793_51340</name>
</gene>
<dbReference type="EMBL" id="BNCD01000017">
    <property type="protein sequence ID" value="GHH85015.1"/>
    <property type="molecule type" value="Genomic_DNA"/>
</dbReference>
<organism evidence="2 3">
    <name type="scientific">Streptomyces sulfonofaciens</name>
    <dbReference type="NCBI Taxonomy" id="68272"/>
    <lineage>
        <taxon>Bacteria</taxon>
        <taxon>Bacillati</taxon>
        <taxon>Actinomycetota</taxon>
        <taxon>Actinomycetes</taxon>
        <taxon>Kitasatosporales</taxon>
        <taxon>Streptomycetaceae</taxon>
        <taxon>Streptomyces</taxon>
    </lineage>
</organism>
<feature type="region of interest" description="Disordered" evidence="1">
    <location>
        <begin position="173"/>
        <end position="234"/>
    </location>
</feature>
<accession>A0A919L4Z1</accession>